<dbReference type="SUPFAM" id="SSF51430">
    <property type="entry name" value="NAD(P)-linked oxidoreductase"/>
    <property type="match status" value="1"/>
</dbReference>
<dbReference type="InterPro" id="IPR036812">
    <property type="entry name" value="NAD(P)_OxRdtase_dom_sf"/>
</dbReference>
<dbReference type="InterPro" id="IPR018170">
    <property type="entry name" value="Aldo/ket_reductase_CS"/>
</dbReference>
<evidence type="ECO:0000256" key="2">
    <source>
        <dbReference type="PIRSR" id="PIRSR000097-1"/>
    </source>
</evidence>
<dbReference type="EMBL" id="AP021876">
    <property type="protein sequence ID" value="BBO86077.1"/>
    <property type="molecule type" value="Genomic_DNA"/>
</dbReference>
<feature type="site" description="Lowers pKa of active site Tyr" evidence="4">
    <location>
        <position position="82"/>
    </location>
</feature>
<keyword evidence="1" id="KW-0560">Oxidoreductase</keyword>
<dbReference type="GO" id="GO:0005829">
    <property type="term" value="C:cytosol"/>
    <property type="evidence" value="ECO:0007669"/>
    <property type="project" value="TreeGrafter"/>
</dbReference>
<reference evidence="6 7" key="1">
    <citation type="submission" date="2019-11" db="EMBL/GenBank/DDBJ databases">
        <title>Comparative genomics of hydrocarbon-degrading Desulfosarcina strains.</title>
        <authorList>
            <person name="Watanabe M."/>
            <person name="Kojima H."/>
            <person name="Fukui M."/>
        </authorList>
    </citation>
    <scope>NUCLEOTIDE SEQUENCE [LARGE SCALE GENOMIC DNA]</scope>
    <source>
        <strain evidence="6 7">28bB2T</strain>
    </source>
</reference>
<dbReference type="GO" id="GO:0016491">
    <property type="term" value="F:oxidoreductase activity"/>
    <property type="evidence" value="ECO:0007669"/>
    <property type="project" value="UniProtKB-KW"/>
</dbReference>
<dbReference type="PANTHER" id="PTHR43364">
    <property type="entry name" value="NADH-SPECIFIC METHYLGLYOXAL REDUCTASE-RELATED"/>
    <property type="match status" value="1"/>
</dbReference>
<dbReference type="RefSeq" id="WP_155325498.1">
    <property type="nucleotide sequence ID" value="NZ_AP021876.1"/>
</dbReference>
<dbReference type="InterPro" id="IPR023210">
    <property type="entry name" value="NADP_OxRdtase_dom"/>
</dbReference>
<proteinExistence type="predicted"/>
<evidence type="ECO:0000313" key="7">
    <source>
        <dbReference type="Proteomes" id="UP000425960"/>
    </source>
</evidence>
<dbReference type="CDD" id="cd19085">
    <property type="entry name" value="AKR_AKR11B3"/>
    <property type="match status" value="1"/>
</dbReference>
<dbReference type="Gene3D" id="3.20.20.100">
    <property type="entry name" value="NADP-dependent oxidoreductase domain"/>
    <property type="match status" value="1"/>
</dbReference>
<evidence type="ECO:0000313" key="6">
    <source>
        <dbReference type="EMBL" id="BBO86077.1"/>
    </source>
</evidence>
<evidence type="ECO:0000256" key="3">
    <source>
        <dbReference type="PIRSR" id="PIRSR000097-2"/>
    </source>
</evidence>
<dbReference type="InterPro" id="IPR020471">
    <property type="entry name" value="AKR"/>
</dbReference>
<dbReference type="KEGG" id="dov:DSCO28_66430"/>
<feature type="binding site" evidence="3">
    <location>
        <position position="115"/>
    </location>
    <ligand>
        <name>substrate</name>
    </ligand>
</feature>
<name>A0A5K8A0T6_9BACT</name>
<dbReference type="Pfam" id="PF00248">
    <property type="entry name" value="Aldo_ket_red"/>
    <property type="match status" value="1"/>
</dbReference>
<dbReference type="InterPro" id="IPR050523">
    <property type="entry name" value="AKR_Detox_Biosynth"/>
</dbReference>
<sequence>MQTTILGKTDIHLSTIIMGTWQTGKAMWAGINDAQSEKAIRAAMDAGITTFDTAEVYGNGHSEKVLGKAIGSNRDKVHLLSKVFSNHLKRDQVIQACNRSLKNLGTDYLDLYQIHWPPGSFGAKPVPMEETMDALNELKLEGKIRAIGVSNFSLDQLKAISRIGAVESLQPPYSLFWRHVENDTLAWCQANQVTVMAYSPMAQGLLTGKFGPEHRFEKGDHRSNNRLFQPDVYPKVQTALAALRPIAEKKGITLGQLALAWVIAKPGVCAIAGARNAEQSTSNAKAATVTLSESELAELDRISRPVTACIDDNPVPWKW</sequence>
<dbReference type="Proteomes" id="UP000425960">
    <property type="component" value="Chromosome"/>
</dbReference>
<accession>A0A5K8A0T6</accession>
<dbReference type="PROSITE" id="PS00062">
    <property type="entry name" value="ALDOKETO_REDUCTASE_2"/>
    <property type="match status" value="1"/>
</dbReference>
<evidence type="ECO:0000256" key="1">
    <source>
        <dbReference type="ARBA" id="ARBA00023002"/>
    </source>
</evidence>
<organism evidence="6 7">
    <name type="scientific">Desulfosarcina ovata subsp. sediminis</name>
    <dbReference type="NCBI Taxonomy" id="885957"/>
    <lineage>
        <taxon>Bacteria</taxon>
        <taxon>Pseudomonadati</taxon>
        <taxon>Thermodesulfobacteriota</taxon>
        <taxon>Desulfobacteria</taxon>
        <taxon>Desulfobacterales</taxon>
        <taxon>Desulfosarcinaceae</taxon>
        <taxon>Desulfosarcina</taxon>
    </lineage>
</organism>
<dbReference type="AlphaFoldDB" id="A0A5K8A0T6"/>
<feature type="domain" description="NADP-dependent oxidoreductase" evidence="5">
    <location>
        <begin position="16"/>
        <end position="303"/>
    </location>
</feature>
<protein>
    <submittedName>
        <fullName evidence="6">Oxidoreductase</fullName>
    </submittedName>
</protein>
<dbReference type="PRINTS" id="PR00069">
    <property type="entry name" value="ALDKETRDTASE"/>
</dbReference>
<gene>
    <name evidence="6" type="ORF">DSCO28_66430</name>
</gene>
<dbReference type="PANTHER" id="PTHR43364:SF4">
    <property type="entry name" value="NAD(P)-LINKED OXIDOREDUCTASE SUPERFAMILY PROTEIN"/>
    <property type="match status" value="1"/>
</dbReference>
<feature type="active site" description="Proton donor" evidence="2">
    <location>
        <position position="57"/>
    </location>
</feature>
<dbReference type="PIRSF" id="PIRSF000097">
    <property type="entry name" value="AKR"/>
    <property type="match status" value="1"/>
</dbReference>
<evidence type="ECO:0000256" key="4">
    <source>
        <dbReference type="PIRSR" id="PIRSR000097-3"/>
    </source>
</evidence>
<evidence type="ECO:0000259" key="5">
    <source>
        <dbReference type="Pfam" id="PF00248"/>
    </source>
</evidence>